<evidence type="ECO:0000313" key="2">
    <source>
        <dbReference type="EMBL" id="TCK92434.1"/>
    </source>
</evidence>
<dbReference type="InterPro" id="IPR014197">
    <property type="entry name" value="Sporulation_prot_YunB"/>
</dbReference>
<feature type="transmembrane region" description="Helical" evidence="1">
    <location>
        <begin position="20"/>
        <end position="41"/>
    </location>
</feature>
<dbReference type="AlphaFoldDB" id="A0A4R1MMD1"/>
<sequence>MLKTRNIKGRRPRNKIRTFYSKSIMLFVVIFIIGTFGYYFLDKQVVPTLFSMAEMKIDNYATTLINDSIKRVIKENEVNVDELVTYYYNDKGEIISIGINTILINQLSTGVIDNINHNLEQLGVEKVYIPFGSLMGSNIFANMGPEIGVEILPIGTTNINYDREFRSTGINQINHRVWLNIEIKMQVIVPLATEQVTIDHQFTVVDNVISGVVPPNYIHVPEREILDVAPDIFK</sequence>
<protein>
    <submittedName>
        <fullName evidence="2">Sporulation protein YunB</fullName>
    </submittedName>
</protein>
<dbReference type="EMBL" id="SMGQ01000014">
    <property type="protein sequence ID" value="TCK92434.1"/>
    <property type="molecule type" value="Genomic_DNA"/>
</dbReference>
<organism evidence="2 3">
    <name type="scientific">Natranaerovirga hydrolytica</name>
    <dbReference type="NCBI Taxonomy" id="680378"/>
    <lineage>
        <taxon>Bacteria</taxon>
        <taxon>Bacillati</taxon>
        <taxon>Bacillota</taxon>
        <taxon>Clostridia</taxon>
        <taxon>Lachnospirales</taxon>
        <taxon>Natranaerovirgaceae</taxon>
        <taxon>Natranaerovirga</taxon>
    </lineage>
</organism>
<keyword evidence="1" id="KW-1133">Transmembrane helix</keyword>
<dbReference type="PIRSF" id="PIRSF021383">
    <property type="entry name" value="YunB"/>
    <property type="match status" value="1"/>
</dbReference>
<keyword evidence="1" id="KW-0812">Transmembrane</keyword>
<accession>A0A4R1MMD1</accession>
<keyword evidence="1" id="KW-0472">Membrane</keyword>
<dbReference type="Pfam" id="PF09560">
    <property type="entry name" value="Spore_YunB"/>
    <property type="match status" value="1"/>
</dbReference>
<dbReference type="NCBIfam" id="TIGR02832">
    <property type="entry name" value="spo_yunB"/>
    <property type="match status" value="1"/>
</dbReference>
<comment type="caution">
    <text evidence="2">The sequence shown here is derived from an EMBL/GenBank/DDBJ whole genome shotgun (WGS) entry which is preliminary data.</text>
</comment>
<reference evidence="2 3" key="1">
    <citation type="submission" date="2019-03" db="EMBL/GenBank/DDBJ databases">
        <title>Genomic Encyclopedia of Type Strains, Phase IV (KMG-IV): sequencing the most valuable type-strain genomes for metagenomic binning, comparative biology and taxonomic classification.</title>
        <authorList>
            <person name="Goeker M."/>
        </authorList>
    </citation>
    <scope>NUCLEOTIDE SEQUENCE [LARGE SCALE GENOMIC DNA]</scope>
    <source>
        <strain evidence="2 3">DSM 24176</strain>
    </source>
</reference>
<evidence type="ECO:0000256" key="1">
    <source>
        <dbReference type="SAM" id="Phobius"/>
    </source>
</evidence>
<proteinExistence type="predicted"/>
<evidence type="ECO:0000313" key="3">
    <source>
        <dbReference type="Proteomes" id="UP000294545"/>
    </source>
</evidence>
<gene>
    <name evidence="2" type="ORF">EDC19_2169</name>
</gene>
<dbReference type="Proteomes" id="UP000294545">
    <property type="component" value="Unassembled WGS sequence"/>
</dbReference>
<name>A0A4R1MMD1_9FIRM</name>
<dbReference type="RefSeq" id="WP_132282870.1">
    <property type="nucleotide sequence ID" value="NZ_SMGQ01000014.1"/>
</dbReference>
<keyword evidence="3" id="KW-1185">Reference proteome</keyword>
<dbReference type="OrthoDB" id="1649278at2"/>